<evidence type="ECO:0000313" key="3">
    <source>
        <dbReference type="Proteomes" id="UP000322245"/>
    </source>
</evidence>
<keyword evidence="3" id="KW-1185">Reference proteome</keyword>
<name>A0A5D3ANA1_9TREE</name>
<evidence type="ECO:0000256" key="1">
    <source>
        <dbReference type="SAM" id="MobiDB-lite"/>
    </source>
</evidence>
<protein>
    <submittedName>
        <fullName evidence="2">Uncharacterized protein</fullName>
    </submittedName>
</protein>
<reference evidence="2 3" key="1">
    <citation type="submission" date="2017-05" db="EMBL/GenBank/DDBJ databases">
        <title>The Genome Sequence of Tsuchiyaea wingfieldii DSM 27421.</title>
        <authorList>
            <person name="Cuomo C."/>
            <person name="Passer A."/>
            <person name="Billmyre B."/>
            <person name="Heitman J."/>
        </authorList>
    </citation>
    <scope>NUCLEOTIDE SEQUENCE [LARGE SCALE GENOMIC DNA]</scope>
    <source>
        <strain evidence="2 3">DSM 27421</strain>
    </source>
</reference>
<feature type="compositionally biased region" description="Acidic residues" evidence="1">
    <location>
        <begin position="126"/>
        <end position="153"/>
    </location>
</feature>
<sequence>MSNSAQDYSVHIPDDSCVARTHFVISAKPHEEHYDSDDGSVTLWQPQLSYKYDTSARFAKISDRFGRRVEDTLAGFRERPGSWSVFNSASREESLNKIEKLVNAYAEYAVYEEGIVVFDVERDEGSGEQESDDSSSSSPDDDDREEEGSDATD</sequence>
<evidence type="ECO:0000313" key="2">
    <source>
        <dbReference type="EMBL" id="TYJ51500.1"/>
    </source>
</evidence>
<dbReference type="EMBL" id="NIDF01000229">
    <property type="protein sequence ID" value="TYJ51500.1"/>
    <property type="molecule type" value="Genomic_DNA"/>
</dbReference>
<accession>A0A5D3ANA1</accession>
<dbReference type="AlphaFoldDB" id="A0A5D3ANA1"/>
<gene>
    <name evidence="2" type="ORF">B9479_007930</name>
</gene>
<feature type="region of interest" description="Disordered" evidence="1">
    <location>
        <begin position="120"/>
        <end position="153"/>
    </location>
</feature>
<organism evidence="2 3">
    <name type="scientific">Cryptococcus floricola</name>
    <dbReference type="NCBI Taxonomy" id="2591691"/>
    <lineage>
        <taxon>Eukaryota</taxon>
        <taxon>Fungi</taxon>
        <taxon>Dikarya</taxon>
        <taxon>Basidiomycota</taxon>
        <taxon>Agaricomycotina</taxon>
        <taxon>Tremellomycetes</taxon>
        <taxon>Tremellales</taxon>
        <taxon>Cryptococcaceae</taxon>
        <taxon>Cryptococcus</taxon>
    </lineage>
</organism>
<comment type="caution">
    <text evidence="2">The sequence shown here is derived from an EMBL/GenBank/DDBJ whole genome shotgun (WGS) entry which is preliminary data.</text>
</comment>
<proteinExistence type="predicted"/>
<dbReference type="Proteomes" id="UP000322245">
    <property type="component" value="Unassembled WGS sequence"/>
</dbReference>